<dbReference type="RefSeq" id="WP_165108406.1">
    <property type="nucleotide sequence ID" value="NZ_JAAKYA010000079.1"/>
</dbReference>
<dbReference type="EMBL" id="JAAKYA010000079">
    <property type="protein sequence ID" value="NGO40093.1"/>
    <property type="molecule type" value="Genomic_DNA"/>
</dbReference>
<keyword evidence="4 5" id="KW-0975">Bacterial flagellum</keyword>
<accession>A0A6M1RQZ4</accession>
<dbReference type="AlphaFoldDB" id="A0A6M1RQZ4"/>
<dbReference type="Pfam" id="PF02465">
    <property type="entry name" value="FliD_N"/>
    <property type="match status" value="1"/>
</dbReference>
<keyword evidence="9" id="KW-1185">Reference proteome</keyword>
<keyword evidence="8" id="KW-0966">Cell projection</keyword>
<dbReference type="GO" id="GO:0007155">
    <property type="term" value="P:cell adhesion"/>
    <property type="evidence" value="ECO:0007669"/>
    <property type="project" value="InterPro"/>
</dbReference>
<dbReference type="InterPro" id="IPR010809">
    <property type="entry name" value="FliD_C"/>
</dbReference>
<feature type="coiled-coil region" evidence="5">
    <location>
        <begin position="32"/>
        <end position="59"/>
    </location>
</feature>
<comment type="caution">
    <text evidence="8">The sequence shown here is derived from an EMBL/GenBank/DDBJ whole genome shotgun (WGS) entry which is preliminary data.</text>
</comment>
<proteinExistence type="inferred from homology"/>
<keyword evidence="3 5" id="KW-0175">Coiled coil</keyword>
<dbReference type="PANTHER" id="PTHR30288">
    <property type="entry name" value="FLAGELLAR CAP/ASSEMBLY PROTEIN FLID"/>
    <property type="match status" value="1"/>
</dbReference>
<comment type="subunit">
    <text evidence="2 5">Homopentamer.</text>
</comment>
<comment type="similarity">
    <text evidence="1 5">Belongs to the FliD family.</text>
</comment>
<name>A0A6M1RQZ4_9BACT</name>
<evidence type="ECO:0000256" key="2">
    <source>
        <dbReference type="ARBA" id="ARBA00011255"/>
    </source>
</evidence>
<dbReference type="Proteomes" id="UP000477311">
    <property type="component" value="Unassembled WGS sequence"/>
</dbReference>
<feature type="domain" description="Flagellar hook-associated protein 2 N-terminal" evidence="6">
    <location>
        <begin position="10"/>
        <end position="106"/>
    </location>
</feature>
<keyword evidence="8" id="KW-0969">Cilium</keyword>
<evidence type="ECO:0000313" key="9">
    <source>
        <dbReference type="Proteomes" id="UP000477311"/>
    </source>
</evidence>
<evidence type="ECO:0000256" key="4">
    <source>
        <dbReference type="ARBA" id="ARBA00023143"/>
    </source>
</evidence>
<evidence type="ECO:0000259" key="6">
    <source>
        <dbReference type="Pfam" id="PF02465"/>
    </source>
</evidence>
<comment type="function">
    <text evidence="5">Required for morphogenesis and for the elongation of the flagellar filament by facilitating polymerization of the flagellin monomers at the tip of growing filament. Forms a capping structure, which prevents flagellin subunits (transported through the central channel of the flagellum) from leaking out without polymerization at the distal end.</text>
</comment>
<dbReference type="PANTHER" id="PTHR30288:SF0">
    <property type="entry name" value="FLAGELLAR HOOK-ASSOCIATED PROTEIN 2"/>
    <property type="match status" value="1"/>
</dbReference>
<dbReference type="GO" id="GO:0009421">
    <property type="term" value="C:bacterial-type flagellum filament cap"/>
    <property type="evidence" value="ECO:0007669"/>
    <property type="project" value="InterPro"/>
</dbReference>
<dbReference type="Pfam" id="PF07195">
    <property type="entry name" value="FliD_C"/>
    <property type="match status" value="1"/>
</dbReference>
<dbReference type="GO" id="GO:0009424">
    <property type="term" value="C:bacterial-type flagellum hook"/>
    <property type="evidence" value="ECO:0007669"/>
    <property type="project" value="UniProtKB-UniRule"/>
</dbReference>
<protein>
    <recommendedName>
        <fullName evidence="5">Flagellar hook-associated protein 2</fullName>
        <shortName evidence="5">HAP2</shortName>
    </recommendedName>
    <alternativeName>
        <fullName evidence="5">Flagellar cap protein</fullName>
    </alternativeName>
</protein>
<dbReference type="GO" id="GO:0005576">
    <property type="term" value="C:extracellular region"/>
    <property type="evidence" value="ECO:0007669"/>
    <property type="project" value="UniProtKB-SubCell"/>
</dbReference>
<evidence type="ECO:0000256" key="3">
    <source>
        <dbReference type="ARBA" id="ARBA00023054"/>
    </source>
</evidence>
<gene>
    <name evidence="8" type="primary">fliD</name>
    <name evidence="8" type="ORF">G4L39_11920</name>
</gene>
<dbReference type="Gene3D" id="3.30.70.2120">
    <property type="match status" value="1"/>
</dbReference>
<dbReference type="InterPro" id="IPR003481">
    <property type="entry name" value="FliD_N"/>
</dbReference>
<evidence type="ECO:0000256" key="5">
    <source>
        <dbReference type="RuleBase" id="RU362066"/>
    </source>
</evidence>
<keyword evidence="5" id="KW-0964">Secreted</keyword>
<evidence type="ECO:0000256" key="1">
    <source>
        <dbReference type="ARBA" id="ARBA00009764"/>
    </source>
</evidence>
<sequence>MELGLSGLASGFDWRSFIDQLMEVERAPQKALRNEQTRIQERNNAYRSLQTELQVLQNRLRDLLNPDLYAARRTAVGDANLLKAEAGTAAAPGLYTIEILQRATAARWVGVANVGAALSPSGDVSSLTLANAPFATAVTAGTFTVNGKQVSVETTDTLQDVFDKIAAATGGQVTAGYDAVSDRIILTSSSEIVLGSASDTSNFLQVARLYNNGTSTVASAGALGAVRLDATLAHANFATPVTDGGSGAGEFRINGVSITYNATTDTLATVLERINQSSAGVYATYDALSDRIVLTNKSTGDIGIALEDVTGNFLAAAGLTGGSLQRGQNLLFRVNGGDTLTSTSNTISAASSGIAGLTLTALGEGTTTVTVERDTDPVKQAIQRFLEAYNKVQALLDDYTSSTTDANGVVRAGVLAGESDANEIASRLRNLVYQQVSGFAPVADHLADLGITTSGEDNKLRLSDEAALDNLLRNDPGAVQRLLTDESRGVAVRLQAYLERLVGDDGTLIRKQTTLARQSSDIDAQIREMERLVQANRQRMIEAFTAMEQAQARINQQLQYLLRTFGQGS</sequence>
<dbReference type="InterPro" id="IPR040026">
    <property type="entry name" value="FliD"/>
</dbReference>
<evidence type="ECO:0000259" key="7">
    <source>
        <dbReference type="Pfam" id="PF07195"/>
    </source>
</evidence>
<organism evidence="8 9">
    <name type="scientific">Limisphaera ngatamarikiensis</name>
    <dbReference type="NCBI Taxonomy" id="1324935"/>
    <lineage>
        <taxon>Bacteria</taxon>
        <taxon>Pseudomonadati</taxon>
        <taxon>Verrucomicrobiota</taxon>
        <taxon>Verrucomicrobiia</taxon>
        <taxon>Limisphaerales</taxon>
        <taxon>Limisphaeraceae</taxon>
        <taxon>Limisphaera</taxon>
    </lineage>
</organism>
<feature type="domain" description="Flagellar hook-associated protein 2 C-terminal" evidence="7">
    <location>
        <begin position="327"/>
        <end position="556"/>
    </location>
</feature>
<evidence type="ECO:0000313" key="8">
    <source>
        <dbReference type="EMBL" id="NGO40093.1"/>
    </source>
</evidence>
<keyword evidence="8" id="KW-0282">Flagellum</keyword>
<dbReference type="GO" id="GO:0071973">
    <property type="term" value="P:bacterial-type flagellum-dependent cell motility"/>
    <property type="evidence" value="ECO:0007669"/>
    <property type="project" value="TreeGrafter"/>
</dbReference>
<reference evidence="8 9" key="1">
    <citation type="submission" date="2020-02" db="EMBL/GenBank/DDBJ databases">
        <title>Draft genome sequence of Limisphaera ngatamarikiensis NGM72.4T, a thermophilic Verrucomicrobia grouped in subdivision 3.</title>
        <authorList>
            <person name="Carere C.R."/>
            <person name="Steen J."/>
            <person name="Hugenholtz P."/>
            <person name="Stott M.B."/>
        </authorList>
    </citation>
    <scope>NUCLEOTIDE SEQUENCE [LARGE SCALE GENOMIC DNA]</scope>
    <source>
        <strain evidence="8 9">NGM72.4</strain>
    </source>
</reference>
<comment type="subcellular location">
    <subcellularLocation>
        <location evidence="5">Secreted</location>
    </subcellularLocation>
    <subcellularLocation>
        <location evidence="5">Bacterial flagellum</location>
    </subcellularLocation>
</comment>